<keyword evidence="2" id="KW-1185">Reference proteome</keyword>
<evidence type="ECO:0000313" key="1">
    <source>
        <dbReference type="EMBL" id="GAA0139854.1"/>
    </source>
</evidence>
<dbReference type="AlphaFoldDB" id="A0AAV3NKH1"/>
<dbReference type="PANTHER" id="PTHR24559">
    <property type="entry name" value="TRANSPOSON TY3-I GAG-POL POLYPROTEIN"/>
    <property type="match status" value="1"/>
</dbReference>
<accession>A0AAV3NKH1</accession>
<dbReference type="PANTHER" id="PTHR24559:SF439">
    <property type="entry name" value="RETROTRANSPOSON, UNCLASSIFIED-LIKE PROTEIN"/>
    <property type="match status" value="1"/>
</dbReference>
<dbReference type="SUPFAM" id="SSF56672">
    <property type="entry name" value="DNA/RNA polymerases"/>
    <property type="match status" value="1"/>
</dbReference>
<evidence type="ECO:0008006" key="3">
    <source>
        <dbReference type="Google" id="ProtNLM"/>
    </source>
</evidence>
<dbReference type="InterPro" id="IPR053134">
    <property type="entry name" value="RNA-dir_DNA_polymerase"/>
</dbReference>
<dbReference type="Gene3D" id="3.30.70.270">
    <property type="match status" value="1"/>
</dbReference>
<name>A0AAV3NKH1_LITER</name>
<organism evidence="1 2">
    <name type="scientific">Lithospermum erythrorhizon</name>
    <name type="common">Purple gromwell</name>
    <name type="synonym">Lithospermum officinale var. erythrorhizon</name>
    <dbReference type="NCBI Taxonomy" id="34254"/>
    <lineage>
        <taxon>Eukaryota</taxon>
        <taxon>Viridiplantae</taxon>
        <taxon>Streptophyta</taxon>
        <taxon>Embryophyta</taxon>
        <taxon>Tracheophyta</taxon>
        <taxon>Spermatophyta</taxon>
        <taxon>Magnoliopsida</taxon>
        <taxon>eudicotyledons</taxon>
        <taxon>Gunneridae</taxon>
        <taxon>Pentapetalae</taxon>
        <taxon>asterids</taxon>
        <taxon>lamiids</taxon>
        <taxon>Boraginales</taxon>
        <taxon>Boraginaceae</taxon>
        <taxon>Boraginoideae</taxon>
        <taxon>Lithospermeae</taxon>
        <taxon>Lithospermum</taxon>
    </lineage>
</organism>
<dbReference type="Proteomes" id="UP001454036">
    <property type="component" value="Unassembled WGS sequence"/>
</dbReference>
<dbReference type="InterPro" id="IPR043128">
    <property type="entry name" value="Rev_trsase/Diguanyl_cyclase"/>
</dbReference>
<proteinExistence type="predicted"/>
<dbReference type="InterPro" id="IPR043502">
    <property type="entry name" value="DNA/RNA_pol_sf"/>
</dbReference>
<gene>
    <name evidence="1" type="ORF">LIER_01321</name>
</gene>
<dbReference type="EMBL" id="BAABME010000125">
    <property type="protein sequence ID" value="GAA0139854.1"/>
    <property type="molecule type" value="Genomic_DNA"/>
</dbReference>
<evidence type="ECO:0000313" key="2">
    <source>
        <dbReference type="Proteomes" id="UP001454036"/>
    </source>
</evidence>
<comment type="caution">
    <text evidence="1">The sequence shown here is derived from an EMBL/GenBank/DDBJ whole genome shotgun (WGS) entry which is preliminary data.</text>
</comment>
<reference evidence="1 2" key="1">
    <citation type="submission" date="2024-01" db="EMBL/GenBank/DDBJ databases">
        <title>The complete chloroplast genome sequence of Lithospermum erythrorhizon: insights into the phylogenetic relationship among Boraginaceae species and the maternal lineages of purple gromwells.</title>
        <authorList>
            <person name="Okada T."/>
            <person name="Watanabe K."/>
        </authorList>
    </citation>
    <scope>NUCLEOTIDE SEQUENCE [LARGE SCALE GENOMIC DNA]</scope>
</reference>
<protein>
    <recommendedName>
        <fullName evidence="3">Reverse transcriptase domain-containing protein</fullName>
    </recommendedName>
</protein>
<sequence length="249" mass="28410">MTRQKGWSIKNLTKGLENTSKPPLCLLVNRPIDKHKQNKPETGQELLVIHSHPMGAVMWKYPTKTVVESVSPPIEQIVEQNHSLHITIEEGEPLPEDAINAPLGLKEEVKITIDELKEVNLGTDDEPRSTYISALLSSKEEMEYVACLKEFIDAFAWTYKEMRGLDLKVAVHHLAVKENIKPGKQAHRRSSGYNQIRIDLENEELIVFQTPKRVYCDKVVPFGLMNAEATYQRAMEKVLDDMLHKNVEC</sequence>